<dbReference type="FunFam" id="3.40.50.2300:FF:000001">
    <property type="entry name" value="DNA-binding response regulator PhoB"/>
    <property type="match status" value="1"/>
</dbReference>
<proteinExistence type="predicted"/>
<evidence type="ECO:0000259" key="8">
    <source>
        <dbReference type="PROSITE" id="PS50110"/>
    </source>
</evidence>
<dbReference type="InterPro" id="IPR011006">
    <property type="entry name" value="CheY-like_superfamily"/>
</dbReference>
<feature type="domain" description="Response regulatory" evidence="8">
    <location>
        <begin position="18"/>
        <end position="132"/>
    </location>
</feature>
<evidence type="ECO:0000256" key="6">
    <source>
        <dbReference type="PROSITE-ProRule" id="PRU00169"/>
    </source>
</evidence>
<evidence type="ECO:0000256" key="5">
    <source>
        <dbReference type="ARBA" id="ARBA00023163"/>
    </source>
</evidence>
<reference evidence="10" key="1">
    <citation type="journal article" date="2004" name="Vet. Microbiol.">
        <title>The effect of mutation on Rhodococcus equi virulence plasmid gene expression and mouse virulence.</title>
        <authorList>
            <person name="Ren J."/>
            <person name="Prescott J.F."/>
        </authorList>
    </citation>
    <scope>NUCLEOTIDE SEQUENCE</scope>
</reference>
<dbReference type="InterPro" id="IPR001867">
    <property type="entry name" value="OmpR/PhoB-type_DNA-bd"/>
</dbReference>
<dbReference type="PANTHER" id="PTHR48111">
    <property type="entry name" value="REGULATOR OF RPOS"/>
    <property type="match status" value="1"/>
</dbReference>
<keyword evidence="3" id="KW-0805">Transcription regulation</keyword>
<feature type="modified residue" description="4-aspartylphosphate" evidence="6">
    <location>
        <position position="67"/>
    </location>
</feature>
<feature type="DNA-binding region" description="OmpR/PhoB-type" evidence="7">
    <location>
        <begin position="143"/>
        <end position="240"/>
    </location>
</feature>
<name>Q6TLI5_RHOHA</name>
<keyword evidence="1 6" id="KW-0597">Phosphoprotein</keyword>
<dbReference type="SMART" id="SM00448">
    <property type="entry name" value="REC"/>
    <property type="match status" value="1"/>
</dbReference>
<evidence type="ECO:0000256" key="2">
    <source>
        <dbReference type="ARBA" id="ARBA00023012"/>
    </source>
</evidence>
<dbReference type="SMART" id="SM00862">
    <property type="entry name" value="Trans_reg_C"/>
    <property type="match status" value="1"/>
</dbReference>
<evidence type="ECO:0000313" key="10">
    <source>
        <dbReference type="EMBL" id="AAR04621.1"/>
    </source>
</evidence>
<evidence type="ECO:0000256" key="1">
    <source>
        <dbReference type="ARBA" id="ARBA00022553"/>
    </source>
</evidence>
<dbReference type="CDD" id="cd17615">
    <property type="entry name" value="REC_OmpR_MtPhoP-like"/>
    <property type="match status" value="1"/>
</dbReference>
<organism evidence="10">
    <name type="scientific">Rhodococcus hoagii</name>
    <name type="common">Corynebacterium equii</name>
    <dbReference type="NCBI Taxonomy" id="43767"/>
    <lineage>
        <taxon>Bacteria</taxon>
        <taxon>Bacillati</taxon>
        <taxon>Actinomycetota</taxon>
        <taxon>Actinomycetes</taxon>
        <taxon>Mycobacteriales</taxon>
        <taxon>Nocardiaceae</taxon>
        <taxon>Prescottella</taxon>
    </lineage>
</organism>
<evidence type="ECO:0000256" key="7">
    <source>
        <dbReference type="PROSITE-ProRule" id="PRU01091"/>
    </source>
</evidence>
<dbReference type="Pfam" id="PF00072">
    <property type="entry name" value="Response_reg"/>
    <property type="match status" value="1"/>
</dbReference>
<evidence type="ECO:0000256" key="3">
    <source>
        <dbReference type="ARBA" id="ARBA00023015"/>
    </source>
</evidence>
<dbReference type="InterPro" id="IPR036388">
    <property type="entry name" value="WH-like_DNA-bd_sf"/>
</dbReference>
<dbReference type="Gene3D" id="3.40.50.2300">
    <property type="match status" value="1"/>
</dbReference>
<dbReference type="GO" id="GO:0000976">
    <property type="term" value="F:transcription cis-regulatory region binding"/>
    <property type="evidence" value="ECO:0007669"/>
    <property type="project" value="TreeGrafter"/>
</dbReference>
<dbReference type="Gene3D" id="1.10.10.10">
    <property type="entry name" value="Winged helix-like DNA-binding domain superfamily/Winged helix DNA-binding domain"/>
    <property type="match status" value="1"/>
</dbReference>
<dbReference type="GO" id="GO:0006355">
    <property type="term" value="P:regulation of DNA-templated transcription"/>
    <property type="evidence" value="ECO:0007669"/>
    <property type="project" value="InterPro"/>
</dbReference>
<sequence length="242" mass="26990">MARWIGDSGGVSETPQVRVLIVDDEPSLVELLSVSLRFQGFEVETAANGAEGLDKARAFRPDALILDVMMPGMDGFGMLRRLRADGVDAPVLFLTARDAVEDKVTGLTIGADDYVTKPFSLEEVVTRLRVILRRAGHSDDKQSARVTFADLELDDDTREVWKAGEPVSLSPTEFTLLRYFMVNAGTVLSKPRILDHVWNYDFGGEVGVVESYVSYLRRKIDTTEPRLIHTLRGVGYVMREPR</sequence>
<dbReference type="SUPFAM" id="SSF46894">
    <property type="entry name" value="C-terminal effector domain of the bipartite response regulators"/>
    <property type="match status" value="1"/>
</dbReference>
<dbReference type="GO" id="GO:0005829">
    <property type="term" value="C:cytosol"/>
    <property type="evidence" value="ECO:0007669"/>
    <property type="project" value="TreeGrafter"/>
</dbReference>
<accession>Q6TLI5</accession>
<keyword evidence="2" id="KW-0902">Two-component regulatory system</keyword>
<keyword evidence="4 7" id="KW-0238">DNA-binding</keyword>
<evidence type="ECO:0000256" key="4">
    <source>
        <dbReference type="ARBA" id="ARBA00023125"/>
    </source>
</evidence>
<feature type="domain" description="OmpR/PhoB-type" evidence="9">
    <location>
        <begin position="143"/>
        <end position="240"/>
    </location>
</feature>
<dbReference type="PROSITE" id="PS51755">
    <property type="entry name" value="OMPR_PHOB"/>
    <property type="match status" value="1"/>
</dbReference>
<dbReference type="GO" id="GO:0032993">
    <property type="term" value="C:protein-DNA complex"/>
    <property type="evidence" value="ECO:0007669"/>
    <property type="project" value="TreeGrafter"/>
</dbReference>
<dbReference type="Pfam" id="PF00486">
    <property type="entry name" value="Trans_reg_C"/>
    <property type="match status" value="1"/>
</dbReference>
<dbReference type="InterPro" id="IPR016032">
    <property type="entry name" value="Sig_transdc_resp-reg_C-effctor"/>
</dbReference>
<dbReference type="EMBL" id="AY394858">
    <property type="protein sequence ID" value="AAR04621.1"/>
    <property type="molecule type" value="Genomic_DNA"/>
</dbReference>
<dbReference type="AlphaFoldDB" id="Q6TLI5"/>
<dbReference type="InterPro" id="IPR039420">
    <property type="entry name" value="WalR-like"/>
</dbReference>
<dbReference type="PANTHER" id="PTHR48111:SF28">
    <property type="entry name" value="TRANSCRIPTIONAL REGULATORY PROTEIN TCRX-RELATED"/>
    <property type="match status" value="1"/>
</dbReference>
<dbReference type="CDD" id="cd00383">
    <property type="entry name" value="trans_reg_C"/>
    <property type="match status" value="1"/>
</dbReference>
<dbReference type="PROSITE" id="PS50110">
    <property type="entry name" value="RESPONSE_REGULATORY"/>
    <property type="match status" value="1"/>
</dbReference>
<dbReference type="SUPFAM" id="SSF52172">
    <property type="entry name" value="CheY-like"/>
    <property type="match status" value="1"/>
</dbReference>
<protein>
    <submittedName>
        <fullName evidence="10">PhoP</fullName>
    </submittedName>
</protein>
<dbReference type="InterPro" id="IPR001789">
    <property type="entry name" value="Sig_transdc_resp-reg_receiver"/>
</dbReference>
<dbReference type="GO" id="GO:0000156">
    <property type="term" value="F:phosphorelay response regulator activity"/>
    <property type="evidence" value="ECO:0007669"/>
    <property type="project" value="TreeGrafter"/>
</dbReference>
<dbReference type="Gene3D" id="6.10.250.690">
    <property type="match status" value="1"/>
</dbReference>
<dbReference type="FunFam" id="1.10.10.10:FF:000005">
    <property type="entry name" value="Two-component system response regulator"/>
    <property type="match status" value="1"/>
</dbReference>
<evidence type="ECO:0000259" key="9">
    <source>
        <dbReference type="PROSITE" id="PS51755"/>
    </source>
</evidence>
<keyword evidence="5" id="KW-0804">Transcription</keyword>
<gene>
    <name evidence="10" type="primary">phoP</name>
</gene>